<proteinExistence type="predicted"/>
<reference evidence="1" key="1">
    <citation type="submission" date="2021-01" db="EMBL/GenBank/DDBJ databases">
        <authorList>
            <consortium name="Genoscope - CEA"/>
            <person name="William W."/>
        </authorList>
    </citation>
    <scope>NUCLEOTIDE SEQUENCE</scope>
</reference>
<protein>
    <submittedName>
        <fullName evidence="1">(rape) hypothetical protein</fullName>
    </submittedName>
</protein>
<dbReference type="EMBL" id="HG994371">
    <property type="protein sequence ID" value="CAF1956998.1"/>
    <property type="molecule type" value="Genomic_DNA"/>
</dbReference>
<name>A0A816LUI1_BRANA</name>
<accession>A0A816LUI1</accession>
<dbReference type="Proteomes" id="UP001295469">
    <property type="component" value="Chromosome C07"/>
</dbReference>
<gene>
    <name evidence="1" type="ORF">DARMORV10_C07P08490.1</name>
</gene>
<dbReference type="AlphaFoldDB" id="A0A816LUI1"/>
<organism evidence="1">
    <name type="scientific">Brassica napus</name>
    <name type="common">Rape</name>
    <dbReference type="NCBI Taxonomy" id="3708"/>
    <lineage>
        <taxon>Eukaryota</taxon>
        <taxon>Viridiplantae</taxon>
        <taxon>Streptophyta</taxon>
        <taxon>Embryophyta</taxon>
        <taxon>Tracheophyta</taxon>
        <taxon>Spermatophyta</taxon>
        <taxon>Magnoliopsida</taxon>
        <taxon>eudicotyledons</taxon>
        <taxon>Gunneridae</taxon>
        <taxon>Pentapetalae</taxon>
        <taxon>rosids</taxon>
        <taxon>malvids</taxon>
        <taxon>Brassicales</taxon>
        <taxon>Brassicaceae</taxon>
        <taxon>Brassiceae</taxon>
        <taxon>Brassica</taxon>
    </lineage>
</organism>
<sequence length="105" mass="11948">MLDTNMKLPRCLVNRSDVAHPLFSAHHVTKTITLNQTNILKKPNQSILQIRQALLQKSPIYYPLLLLQNPPKVLVLPIDQLNLENQLSFVVTGLSLIFHTLCLLE</sequence>
<evidence type="ECO:0000313" key="1">
    <source>
        <dbReference type="EMBL" id="CAF1956998.1"/>
    </source>
</evidence>